<evidence type="ECO:0000313" key="1">
    <source>
        <dbReference type="EMBL" id="WSD11720.1"/>
    </source>
</evidence>
<reference evidence="1 2" key="1">
    <citation type="submission" date="2022-10" db="EMBL/GenBank/DDBJ databases">
        <title>The complete genomes of actinobacterial strains from the NBC collection.</title>
        <authorList>
            <person name="Joergensen T.S."/>
            <person name="Alvarez Arevalo M."/>
            <person name="Sterndorff E.B."/>
            <person name="Faurdal D."/>
            <person name="Vuksanovic O."/>
            <person name="Mourched A.-S."/>
            <person name="Charusanti P."/>
            <person name="Shaw S."/>
            <person name="Blin K."/>
            <person name="Weber T."/>
        </authorList>
    </citation>
    <scope>NUCLEOTIDE SEQUENCE [LARGE SCALE GENOMIC DNA]</scope>
    <source>
        <strain evidence="1 2">NBC 01753</strain>
    </source>
</reference>
<dbReference type="EMBL" id="CP109134">
    <property type="protein sequence ID" value="WSD11720.1"/>
    <property type="molecule type" value="Genomic_DNA"/>
</dbReference>
<keyword evidence="2" id="KW-1185">Reference proteome</keyword>
<evidence type="ECO:0000313" key="2">
    <source>
        <dbReference type="Proteomes" id="UP001335325"/>
    </source>
</evidence>
<sequence>MKETLRHSTITLTSDTYTSLLPELDREIAEKAAKLIPRSRPAAADSSAPE</sequence>
<organism evidence="1 2">
    <name type="scientific">Streptomyces hirsutus</name>
    <dbReference type="NCBI Taxonomy" id="35620"/>
    <lineage>
        <taxon>Bacteria</taxon>
        <taxon>Bacillati</taxon>
        <taxon>Actinomycetota</taxon>
        <taxon>Actinomycetes</taxon>
        <taxon>Kitasatosporales</taxon>
        <taxon>Streptomycetaceae</taxon>
        <taxon>Streptomyces</taxon>
    </lineage>
</organism>
<proteinExistence type="predicted"/>
<accession>A0ABZ1H0P7</accession>
<name>A0ABZ1H0P7_9ACTN</name>
<protein>
    <recommendedName>
        <fullName evidence="3">Integrase</fullName>
    </recommendedName>
</protein>
<evidence type="ECO:0008006" key="3">
    <source>
        <dbReference type="Google" id="ProtNLM"/>
    </source>
</evidence>
<dbReference type="Proteomes" id="UP001335325">
    <property type="component" value="Chromosome"/>
</dbReference>
<gene>
    <name evidence="1" type="ORF">OIE73_18410</name>
</gene>